<sequence>MPGVPSNKSCERCKKKHMKVCGSPPSHYSDLTEQCDETRPQCQRCQTANVECPGYVQTRKFIDQGPTVRRRFAPYQGSSTKTPALKPSVEGWGNPTFSWNDSSDRRGQPGPTKREALDHADTNLHQDSEGLMAGNPVPMGTETKNTASLDAGLSESDSFPPDFRSNVRDSWEPPGSLGQNSAVTRAVLDTFGPCGHGPLNDSIDSQAQPTWQGSAEETEKEELQALFTDLKTGTEHETAFLMRYFTEVIGSWYSYPPFPFGAIAAKQLGLLKGVTSLAGAKATSLATTEIYPNSLQVDWSLKATNYYYLASSSLHSSFSEHYTVMSSSTVFDSPTESLNNWIAGQNVSEAGLQTDGKAQISQLENSLATVTLMIFYKLLDSDIQEWHLHLSGIGRLFESLVSLYDSQPADMPHGIRASFWNLARQDFCGSYMLRVPTHLDPTNLPLWRAAGLSIDGTRGFDMGSGGTLKSSEEDQAFNGLIWLLSKLVNFLAHLAQSQLCRLTESPGSTTERGLQGSASPAASLSSTPVAWLELCFAFQSWFEGAPETFRPYIRIERPRTTDGTVLPFPETLFSSSTCAAAMQHYHFGRIALLLNRPENDSPSLGSSFDRLKRYREVTKEVEFRCREVCSIALGRPHGAVRVHMIPLLFGVGKCIEGSTERRTILDILHGVTRDLGLRTASMINMLVESWKD</sequence>
<dbReference type="GO" id="GO:0045944">
    <property type="term" value="P:positive regulation of transcription by RNA polymerase II"/>
    <property type="evidence" value="ECO:0007669"/>
    <property type="project" value="TreeGrafter"/>
</dbReference>
<keyword evidence="2" id="KW-0804">Transcription</keyword>
<feature type="compositionally biased region" description="Basic and acidic residues" evidence="4">
    <location>
        <begin position="102"/>
        <end position="128"/>
    </location>
</feature>
<dbReference type="GO" id="GO:0000976">
    <property type="term" value="F:transcription cis-regulatory region binding"/>
    <property type="evidence" value="ECO:0007669"/>
    <property type="project" value="TreeGrafter"/>
</dbReference>
<reference evidence="5" key="2">
    <citation type="journal article" date="2023" name="IMA Fungus">
        <title>Comparative genomic study of the Penicillium genus elucidates a diverse pangenome and 15 lateral gene transfer events.</title>
        <authorList>
            <person name="Petersen C."/>
            <person name="Sorensen T."/>
            <person name="Nielsen M.R."/>
            <person name="Sondergaard T.E."/>
            <person name="Sorensen J.L."/>
            <person name="Fitzpatrick D.A."/>
            <person name="Frisvad J.C."/>
            <person name="Nielsen K.L."/>
        </authorList>
    </citation>
    <scope>NUCLEOTIDE SEQUENCE</scope>
    <source>
        <strain evidence="5">IBT 19713</strain>
    </source>
</reference>
<keyword evidence="1" id="KW-0805">Transcription regulation</keyword>
<accession>A0A9W9NIE8</accession>
<dbReference type="Proteomes" id="UP001150941">
    <property type="component" value="Unassembled WGS sequence"/>
</dbReference>
<evidence type="ECO:0000256" key="2">
    <source>
        <dbReference type="ARBA" id="ARBA00023163"/>
    </source>
</evidence>
<keyword evidence="3" id="KW-0539">Nucleus</keyword>
<evidence type="ECO:0000256" key="3">
    <source>
        <dbReference type="ARBA" id="ARBA00023242"/>
    </source>
</evidence>
<dbReference type="EMBL" id="JAPQKS010000007">
    <property type="protein sequence ID" value="KAJ5220555.1"/>
    <property type="molecule type" value="Genomic_DNA"/>
</dbReference>
<dbReference type="PANTHER" id="PTHR37534">
    <property type="entry name" value="TRANSCRIPTIONAL ACTIVATOR PROTEIN UGA3"/>
    <property type="match status" value="1"/>
</dbReference>
<dbReference type="GeneID" id="83206358"/>
<evidence type="ECO:0000256" key="4">
    <source>
        <dbReference type="SAM" id="MobiDB-lite"/>
    </source>
</evidence>
<evidence type="ECO:0000313" key="6">
    <source>
        <dbReference type="Proteomes" id="UP001150941"/>
    </source>
</evidence>
<dbReference type="PANTHER" id="PTHR37534:SF18">
    <property type="entry name" value="ZN(II)2CYS6 TRANSCRIPTION FACTOR (EUROFUNG)"/>
    <property type="match status" value="1"/>
</dbReference>
<dbReference type="AlphaFoldDB" id="A0A9W9NIE8"/>
<feature type="region of interest" description="Disordered" evidence="4">
    <location>
        <begin position="74"/>
        <end position="179"/>
    </location>
</feature>
<dbReference type="InterPro" id="IPR001138">
    <property type="entry name" value="Zn2Cys6_DnaBD"/>
</dbReference>
<proteinExistence type="predicted"/>
<gene>
    <name evidence="5" type="ORF">N7468_009759</name>
</gene>
<reference evidence="5" key="1">
    <citation type="submission" date="2022-11" db="EMBL/GenBank/DDBJ databases">
        <authorList>
            <person name="Petersen C."/>
        </authorList>
    </citation>
    <scope>NUCLEOTIDE SEQUENCE</scope>
    <source>
        <strain evidence="5">IBT 19713</strain>
    </source>
</reference>
<keyword evidence="6" id="KW-1185">Reference proteome</keyword>
<dbReference type="GO" id="GO:0000981">
    <property type="term" value="F:DNA-binding transcription factor activity, RNA polymerase II-specific"/>
    <property type="evidence" value="ECO:0007669"/>
    <property type="project" value="InterPro"/>
</dbReference>
<evidence type="ECO:0000256" key="1">
    <source>
        <dbReference type="ARBA" id="ARBA00023015"/>
    </source>
</evidence>
<evidence type="ECO:0008006" key="7">
    <source>
        <dbReference type="Google" id="ProtNLM"/>
    </source>
</evidence>
<evidence type="ECO:0000313" key="5">
    <source>
        <dbReference type="EMBL" id="KAJ5220555.1"/>
    </source>
</evidence>
<dbReference type="OrthoDB" id="5418899at2759"/>
<name>A0A9W9NIE8_9EURO</name>
<dbReference type="RefSeq" id="XP_058327385.1">
    <property type="nucleotide sequence ID" value="XM_058479055.1"/>
</dbReference>
<dbReference type="CDD" id="cd00067">
    <property type="entry name" value="GAL4"/>
    <property type="match status" value="1"/>
</dbReference>
<organism evidence="5 6">
    <name type="scientific">Penicillium chermesinum</name>
    <dbReference type="NCBI Taxonomy" id="63820"/>
    <lineage>
        <taxon>Eukaryota</taxon>
        <taxon>Fungi</taxon>
        <taxon>Dikarya</taxon>
        <taxon>Ascomycota</taxon>
        <taxon>Pezizomycotina</taxon>
        <taxon>Eurotiomycetes</taxon>
        <taxon>Eurotiomycetidae</taxon>
        <taxon>Eurotiales</taxon>
        <taxon>Aspergillaceae</taxon>
        <taxon>Penicillium</taxon>
    </lineage>
</organism>
<protein>
    <recommendedName>
        <fullName evidence="7">Zn(2)-C6 fungal-type domain-containing protein</fullName>
    </recommendedName>
</protein>
<dbReference type="GO" id="GO:0005634">
    <property type="term" value="C:nucleus"/>
    <property type="evidence" value="ECO:0007669"/>
    <property type="project" value="TreeGrafter"/>
</dbReference>
<dbReference type="GO" id="GO:0008270">
    <property type="term" value="F:zinc ion binding"/>
    <property type="evidence" value="ECO:0007669"/>
    <property type="project" value="InterPro"/>
</dbReference>
<comment type="caution">
    <text evidence="5">The sequence shown here is derived from an EMBL/GenBank/DDBJ whole genome shotgun (WGS) entry which is preliminary data.</text>
</comment>